<dbReference type="GeneID" id="69510441"/>
<gene>
    <name evidence="1" type="ORF">C1872_14675</name>
</gene>
<sequence length="159" mass="17292">MKGIIDANLLLVLVVGLNDPRLLGRKKHVAEYCKEDFDVLCGVLNDFDRLLVTPNIITECSNLICGKDGHGANSSEATILAELLDEGAVYRLDERYVESVVAANRNEYRYLGVGDCSLLHLVDAQHAVVTADGALARAAQSINHASVNFNHVRTGALLY</sequence>
<dbReference type="Proteomes" id="UP000253752">
    <property type="component" value="Unassembled WGS sequence"/>
</dbReference>
<dbReference type="EMBL" id="PPTX01000031">
    <property type="protein sequence ID" value="RDB75044.1"/>
    <property type="molecule type" value="Genomic_DNA"/>
</dbReference>
<evidence type="ECO:0000313" key="1">
    <source>
        <dbReference type="EMBL" id="RDB75044.1"/>
    </source>
</evidence>
<dbReference type="AlphaFoldDB" id="A0A369MM41"/>
<evidence type="ECO:0008006" key="3">
    <source>
        <dbReference type="Google" id="ProtNLM"/>
    </source>
</evidence>
<evidence type="ECO:0000313" key="2">
    <source>
        <dbReference type="Proteomes" id="UP000253752"/>
    </source>
</evidence>
<reference evidence="1 2" key="1">
    <citation type="journal article" date="2018" name="Elife">
        <title>Discovery and characterization of a prevalent human gut bacterial enzyme sufficient for the inactivation of a family of plant toxins.</title>
        <authorList>
            <person name="Koppel N."/>
            <person name="Bisanz J.E."/>
            <person name="Pandelia M.E."/>
            <person name="Turnbaugh P.J."/>
            <person name="Balskus E.P."/>
        </authorList>
    </citation>
    <scope>NUCLEOTIDE SEQUENCE [LARGE SCALE GENOMIC DNA]</scope>
    <source>
        <strain evidence="1 2">MR1 #12</strain>
    </source>
</reference>
<proteinExistence type="predicted"/>
<dbReference type="RefSeq" id="WP_009304847.1">
    <property type="nucleotide sequence ID" value="NZ_CABHNG010000026.1"/>
</dbReference>
<comment type="caution">
    <text evidence="1">The sequence shown here is derived from an EMBL/GenBank/DDBJ whole genome shotgun (WGS) entry which is preliminary data.</text>
</comment>
<accession>A0A369MM41</accession>
<name>A0A369MM41_EGGLN</name>
<protein>
    <recommendedName>
        <fullName evidence="3">PIN domain-containing protein</fullName>
    </recommendedName>
</protein>
<organism evidence="1 2">
    <name type="scientific">Eggerthella lenta</name>
    <name type="common">Eubacterium lentum</name>
    <dbReference type="NCBI Taxonomy" id="84112"/>
    <lineage>
        <taxon>Bacteria</taxon>
        <taxon>Bacillati</taxon>
        <taxon>Actinomycetota</taxon>
        <taxon>Coriobacteriia</taxon>
        <taxon>Eggerthellales</taxon>
        <taxon>Eggerthellaceae</taxon>
        <taxon>Eggerthella</taxon>
    </lineage>
</organism>